<dbReference type="Gene3D" id="3.90.75.10">
    <property type="entry name" value="Homing Intron 3 (I-ppo) Encoded Endonuclease, Chain A"/>
    <property type="match status" value="1"/>
</dbReference>
<dbReference type="Pfam" id="PF13392">
    <property type="entry name" value="HNH_3"/>
    <property type="match status" value="1"/>
</dbReference>
<name>A0A1I7IQH1_9PROT</name>
<dbReference type="InterPro" id="IPR003611">
    <property type="entry name" value="NUMOD3"/>
</dbReference>
<protein>
    <submittedName>
        <fullName evidence="3">NUMOD3 motif-containing protein</fullName>
    </submittedName>
</protein>
<dbReference type="Proteomes" id="UP000182649">
    <property type="component" value="Unassembled WGS sequence"/>
</dbReference>
<accession>A0A1I7IQH1</accession>
<feature type="domain" description="Nuclease associated modular" evidence="2">
    <location>
        <begin position="177"/>
        <end position="193"/>
    </location>
</feature>
<dbReference type="Pfam" id="PF07460">
    <property type="entry name" value="NUMOD3"/>
    <property type="match status" value="1"/>
</dbReference>
<feature type="compositionally biased region" description="Basic and acidic residues" evidence="1">
    <location>
        <begin position="205"/>
        <end position="214"/>
    </location>
</feature>
<dbReference type="InterPro" id="IPR003615">
    <property type="entry name" value="HNH_nuc"/>
</dbReference>
<evidence type="ECO:0000313" key="4">
    <source>
        <dbReference type="Proteomes" id="UP000182649"/>
    </source>
</evidence>
<dbReference type="SUPFAM" id="SSF54060">
    <property type="entry name" value="His-Me finger endonucleases"/>
    <property type="match status" value="1"/>
</dbReference>
<dbReference type="OrthoDB" id="441807at2"/>
<evidence type="ECO:0000256" key="1">
    <source>
        <dbReference type="SAM" id="MobiDB-lite"/>
    </source>
</evidence>
<reference evidence="4" key="1">
    <citation type="submission" date="2016-10" db="EMBL/GenBank/DDBJ databases">
        <authorList>
            <person name="Varghese N."/>
            <person name="Submissions S."/>
        </authorList>
    </citation>
    <scope>NUCLEOTIDE SEQUENCE [LARGE SCALE GENOMIC DNA]</scope>
    <source>
        <strain evidence="4">Nl14</strain>
    </source>
</reference>
<dbReference type="GO" id="GO:0004519">
    <property type="term" value="F:endonuclease activity"/>
    <property type="evidence" value="ECO:0007669"/>
    <property type="project" value="InterPro"/>
</dbReference>
<dbReference type="EMBL" id="FPBZ01000023">
    <property type="protein sequence ID" value="SFU75151.1"/>
    <property type="molecule type" value="Genomic_DNA"/>
</dbReference>
<dbReference type="RefSeq" id="WP_074975879.1">
    <property type="nucleotide sequence ID" value="NZ_FPBZ01000023.1"/>
</dbReference>
<feature type="region of interest" description="Disordered" evidence="1">
    <location>
        <begin position="186"/>
        <end position="215"/>
    </location>
</feature>
<evidence type="ECO:0000259" key="2">
    <source>
        <dbReference type="SMART" id="SM00496"/>
    </source>
</evidence>
<dbReference type="InterPro" id="IPR044925">
    <property type="entry name" value="His-Me_finger_sf"/>
</dbReference>
<dbReference type="AlphaFoldDB" id="A0A1I7IQH1"/>
<dbReference type="SMART" id="SM00496">
    <property type="entry name" value="IENR2"/>
    <property type="match status" value="2"/>
</dbReference>
<feature type="domain" description="Nuclease associated modular" evidence="2">
    <location>
        <begin position="201"/>
        <end position="217"/>
    </location>
</feature>
<evidence type="ECO:0000313" key="3">
    <source>
        <dbReference type="EMBL" id="SFU75151.1"/>
    </source>
</evidence>
<sequence length="229" mass="25766">MPICRTCKIVFDGVYRKKYCSTKCQFLSKVPSGLSDSECWNWGGGKSTAGYGAFNTGEKIELTHRFSYQLFKGPIPDGMFVCHTCDNPSCVNPSHLFVGTHNDNAADMAQKGRAAWKNRSIPREVRNRIGETRKASGWKPSREQIEASIAARAKKMADLEWREAVYSKMRGKNNPNYGKSWTDEQRAKIRKHLDANGGSMKGKKHSEETKEKMRAAALARIQQANKLES</sequence>
<dbReference type="InterPro" id="IPR044930">
    <property type="entry name" value="Homing_endonuclease_His-Me"/>
</dbReference>
<gene>
    <name evidence="3" type="ORF">SAMN05216417_12340</name>
</gene>
<proteinExistence type="predicted"/>
<organism evidence="3 4">
    <name type="scientific">Nitrosospira multiformis</name>
    <dbReference type="NCBI Taxonomy" id="1231"/>
    <lineage>
        <taxon>Bacteria</taxon>
        <taxon>Pseudomonadati</taxon>
        <taxon>Pseudomonadota</taxon>
        <taxon>Betaproteobacteria</taxon>
        <taxon>Nitrosomonadales</taxon>
        <taxon>Nitrosomonadaceae</taxon>
        <taxon>Nitrosospira</taxon>
    </lineage>
</organism>
<dbReference type="GO" id="GO:0003677">
    <property type="term" value="F:DNA binding"/>
    <property type="evidence" value="ECO:0007669"/>
    <property type="project" value="InterPro"/>
</dbReference>